<dbReference type="AlphaFoldDB" id="A0A392V2Q8"/>
<dbReference type="EMBL" id="LXQA011047590">
    <property type="protein sequence ID" value="MCI82604.1"/>
    <property type="molecule type" value="Genomic_DNA"/>
</dbReference>
<keyword evidence="2" id="KW-1185">Reference proteome</keyword>
<reference evidence="1 2" key="1">
    <citation type="journal article" date="2018" name="Front. Plant Sci.">
        <title>Red Clover (Trifolium pratense) and Zigzag Clover (T. medium) - A Picture of Genomic Similarities and Differences.</title>
        <authorList>
            <person name="Dluhosova J."/>
            <person name="Istvanek J."/>
            <person name="Nedelnik J."/>
            <person name="Repkova J."/>
        </authorList>
    </citation>
    <scope>NUCLEOTIDE SEQUENCE [LARGE SCALE GENOMIC DNA]</scope>
    <source>
        <strain evidence="2">cv. 10/8</strain>
        <tissue evidence="1">Leaf</tissue>
    </source>
</reference>
<name>A0A392V2Q8_9FABA</name>
<sequence>VLIEDKTIGVRLSDKGQLERRVSEDDELTLSDELCVEDR</sequence>
<organism evidence="1 2">
    <name type="scientific">Trifolium medium</name>
    <dbReference type="NCBI Taxonomy" id="97028"/>
    <lineage>
        <taxon>Eukaryota</taxon>
        <taxon>Viridiplantae</taxon>
        <taxon>Streptophyta</taxon>
        <taxon>Embryophyta</taxon>
        <taxon>Tracheophyta</taxon>
        <taxon>Spermatophyta</taxon>
        <taxon>Magnoliopsida</taxon>
        <taxon>eudicotyledons</taxon>
        <taxon>Gunneridae</taxon>
        <taxon>Pentapetalae</taxon>
        <taxon>rosids</taxon>
        <taxon>fabids</taxon>
        <taxon>Fabales</taxon>
        <taxon>Fabaceae</taxon>
        <taxon>Papilionoideae</taxon>
        <taxon>50 kb inversion clade</taxon>
        <taxon>NPAAA clade</taxon>
        <taxon>Hologalegina</taxon>
        <taxon>IRL clade</taxon>
        <taxon>Trifolieae</taxon>
        <taxon>Trifolium</taxon>
    </lineage>
</organism>
<protein>
    <submittedName>
        <fullName evidence="1">Uncharacterized protein</fullName>
    </submittedName>
</protein>
<accession>A0A392V2Q8</accession>
<evidence type="ECO:0000313" key="1">
    <source>
        <dbReference type="EMBL" id="MCI82604.1"/>
    </source>
</evidence>
<feature type="non-terminal residue" evidence="1">
    <location>
        <position position="1"/>
    </location>
</feature>
<evidence type="ECO:0000313" key="2">
    <source>
        <dbReference type="Proteomes" id="UP000265520"/>
    </source>
</evidence>
<dbReference type="Proteomes" id="UP000265520">
    <property type="component" value="Unassembled WGS sequence"/>
</dbReference>
<comment type="caution">
    <text evidence="1">The sequence shown here is derived from an EMBL/GenBank/DDBJ whole genome shotgun (WGS) entry which is preliminary data.</text>
</comment>
<proteinExistence type="predicted"/>